<accession>C6S4R0</accession>
<dbReference type="AlphaFoldDB" id="C6S4R0"/>
<name>C6S4R0_NEIML</name>
<dbReference type="EMBL" id="AM889136">
    <property type="protein sequence ID" value="CBA03595.1"/>
    <property type="molecule type" value="Genomic_DNA"/>
</dbReference>
<proteinExistence type="predicted"/>
<reference evidence="1 2" key="1">
    <citation type="journal article" date="2008" name="Proc. Natl. Acad. Sci. U.S.A.">
        <title>Whole-genome comparison of disease and carriage strains provides insights into virulence evolution in Neisseria meningitidis.</title>
        <authorList>
            <person name="Schoen C."/>
            <person name="Blom J."/>
            <person name="Claus H."/>
            <person name="Schramm-Glueck A."/>
            <person name="Brandt P."/>
            <person name="Mueller T."/>
            <person name="Goesmann A."/>
            <person name="Joseph B."/>
            <person name="Konietzny S."/>
            <person name="Kurzai O."/>
            <person name="Schmitt C."/>
            <person name="Friedrich T."/>
            <person name="Linke B."/>
            <person name="Vogel U."/>
            <person name="Frosch M."/>
        </authorList>
    </citation>
    <scope>NUCLEOTIDE SEQUENCE [LARGE SCALE GENOMIC DNA]</scope>
    <source>
        <strain evidence="2">alpha14</strain>
    </source>
</reference>
<sequence length="66" mass="7291">MFVPLDIRAIAAPVLNVQITIQLQPYRIVFRTAHLCPITPGVSFLDIANLALLKIQQAAFGDMGRE</sequence>
<evidence type="ECO:0000313" key="2">
    <source>
        <dbReference type="Proteomes" id="UP000002054"/>
    </source>
</evidence>
<organism evidence="1 2">
    <name type="scientific">Neisseria meningitidis (strain alpha14)</name>
    <dbReference type="NCBI Taxonomy" id="662598"/>
    <lineage>
        <taxon>Bacteria</taxon>
        <taxon>Pseudomonadati</taxon>
        <taxon>Pseudomonadota</taxon>
        <taxon>Betaproteobacteria</taxon>
        <taxon>Neisseriales</taxon>
        <taxon>Neisseriaceae</taxon>
        <taxon>Neisseria</taxon>
    </lineage>
</organism>
<evidence type="ECO:0000313" key="1">
    <source>
        <dbReference type="EMBL" id="CBA03595.1"/>
    </source>
</evidence>
<protein>
    <submittedName>
        <fullName evidence="1">Uncharacterized protein</fullName>
    </submittedName>
</protein>
<dbReference type="Proteomes" id="UP000002054">
    <property type="component" value="Chromosome"/>
</dbReference>
<dbReference type="HOGENOM" id="CLU_2826668_0_0_4"/>
<gene>
    <name evidence="1" type="ordered locus">NMO_0152</name>
</gene>
<dbReference type="KEGG" id="nmi:NMO_0152"/>